<dbReference type="EMBL" id="BAAAMQ010000010">
    <property type="protein sequence ID" value="GAA2107671.1"/>
    <property type="molecule type" value="Genomic_DNA"/>
</dbReference>
<accession>A0ABP5IW98</accession>
<dbReference type="RefSeq" id="WP_231248508.1">
    <property type="nucleotide sequence ID" value="NZ_BAAAMQ010000010.1"/>
</dbReference>
<keyword evidence="3" id="KW-1185">Reference proteome</keyword>
<dbReference type="InterPro" id="IPR008579">
    <property type="entry name" value="UGlyAH_Cupin_dom"/>
</dbReference>
<reference evidence="3" key="1">
    <citation type="journal article" date="2019" name="Int. J. Syst. Evol. Microbiol.">
        <title>The Global Catalogue of Microorganisms (GCM) 10K type strain sequencing project: providing services to taxonomists for standard genome sequencing and annotation.</title>
        <authorList>
            <consortium name="The Broad Institute Genomics Platform"/>
            <consortium name="The Broad Institute Genome Sequencing Center for Infectious Disease"/>
            <person name="Wu L."/>
            <person name="Ma J."/>
        </authorList>
    </citation>
    <scope>NUCLEOTIDE SEQUENCE [LARGE SCALE GENOMIC DNA]</scope>
    <source>
        <strain evidence="3">JCM 13813</strain>
    </source>
</reference>
<dbReference type="PANTHER" id="PTHR40943">
    <property type="entry name" value="CYTOPLASMIC PROTEIN-RELATED"/>
    <property type="match status" value="1"/>
</dbReference>
<dbReference type="Proteomes" id="UP001501161">
    <property type="component" value="Unassembled WGS sequence"/>
</dbReference>
<dbReference type="InterPro" id="IPR014710">
    <property type="entry name" value="RmlC-like_jellyroll"/>
</dbReference>
<name>A0ABP5IW98_9ACTN</name>
<protein>
    <recommendedName>
        <fullName evidence="1">(S)-ureidoglycine aminohydrolase cupin domain-containing protein</fullName>
    </recommendedName>
</protein>
<gene>
    <name evidence="2" type="ORF">GCM10009726_21430</name>
</gene>
<organism evidence="2 3">
    <name type="scientific">Nocardioides furvisabuli</name>
    <dbReference type="NCBI Taxonomy" id="375542"/>
    <lineage>
        <taxon>Bacteria</taxon>
        <taxon>Bacillati</taxon>
        <taxon>Actinomycetota</taxon>
        <taxon>Actinomycetes</taxon>
        <taxon>Propionibacteriales</taxon>
        <taxon>Nocardioidaceae</taxon>
        <taxon>Nocardioides</taxon>
    </lineage>
</organism>
<evidence type="ECO:0000313" key="2">
    <source>
        <dbReference type="EMBL" id="GAA2107671.1"/>
    </source>
</evidence>
<dbReference type="Gene3D" id="2.60.120.10">
    <property type="entry name" value="Jelly Rolls"/>
    <property type="match status" value="1"/>
</dbReference>
<dbReference type="Pfam" id="PF05899">
    <property type="entry name" value="Cupin_3"/>
    <property type="match status" value="1"/>
</dbReference>
<dbReference type="PANTHER" id="PTHR40943:SF1">
    <property type="entry name" value="CYTOPLASMIC PROTEIN"/>
    <property type="match status" value="1"/>
</dbReference>
<feature type="domain" description="(S)-ureidoglycine aminohydrolase cupin" evidence="1">
    <location>
        <begin position="53"/>
        <end position="121"/>
    </location>
</feature>
<proteinExistence type="predicted"/>
<dbReference type="InterPro" id="IPR011051">
    <property type="entry name" value="RmlC_Cupin_sf"/>
</dbReference>
<sequence length="126" mass="13456">MADTEESATPTDTLLAGVVSLMDVPWPAAVAVPNPVDGEPATRTLSFIDEKDRQAGAWTCTPGAFRSDHSGYVELMHIVGGRAQLVGDDGVIFSLEPGTMFLIPAGWTGTWNVTETVTKSFAIFRD</sequence>
<comment type="caution">
    <text evidence="2">The sequence shown here is derived from an EMBL/GenBank/DDBJ whole genome shotgun (WGS) entry which is preliminary data.</text>
</comment>
<evidence type="ECO:0000313" key="3">
    <source>
        <dbReference type="Proteomes" id="UP001501161"/>
    </source>
</evidence>
<evidence type="ECO:0000259" key="1">
    <source>
        <dbReference type="Pfam" id="PF05899"/>
    </source>
</evidence>
<dbReference type="SUPFAM" id="SSF51182">
    <property type="entry name" value="RmlC-like cupins"/>
    <property type="match status" value="1"/>
</dbReference>